<dbReference type="InParanoid" id="A0A165QJQ1"/>
<protein>
    <submittedName>
        <fullName evidence="2">Uncharacterized protein</fullName>
    </submittedName>
</protein>
<dbReference type="EMBL" id="KV425595">
    <property type="protein sequence ID" value="KZT22515.1"/>
    <property type="molecule type" value="Genomic_DNA"/>
</dbReference>
<evidence type="ECO:0000313" key="2">
    <source>
        <dbReference type="EMBL" id="KZT22515.1"/>
    </source>
</evidence>
<reference evidence="2 3" key="1">
    <citation type="journal article" date="2016" name="Mol. Biol. Evol.">
        <title>Comparative Genomics of Early-Diverging Mushroom-Forming Fungi Provides Insights into the Origins of Lignocellulose Decay Capabilities.</title>
        <authorList>
            <person name="Nagy L.G."/>
            <person name="Riley R."/>
            <person name="Tritt A."/>
            <person name="Adam C."/>
            <person name="Daum C."/>
            <person name="Floudas D."/>
            <person name="Sun H."/>
            <person name="Yadav J.S."/>
            <person name="Pangilinan J."/>
            <person name="Larsson K.H."/>
            <person name="Matsuura K."/>
            <person name="Barry K."/>
            <person name="Labutti K."/>
            <person name="Kuo R."/>
            <person name="Ohm R.A."/>
            <person name="Bhattacharya S.S."/>
            <person name="Shirouzu T."/>
            <person name="Yoshinaga Y."/>
            <person name="Martin F.M."/>
            <person name="Grigoriev I.V."/>
            <person name="Hibbett D.S."/>
        </authorList>
    </citation>
    <scope>NUCLEOTIDE SEQUENCE [LARGE SCALE GENOMIC DNA]</scope>
    <source>
        <strain evidence="2 3">HHB14362 ss-1</strain>
    </source>
</reference>
<organism evidence="2 3">
    <name type="scientific">Neolentinus lepideus HHB14362 ss-1</name>
    <dbReference type="NCBI Taxonomy" id="1314782"/>
    <lineage>
        <taxon>Eukaryota</taxon>
        <taxon>Fungi</taxon>
        <taxon>Dikarya</taxon>
        <taxon>Basidiomycota</taxon>
        <taxon>Agaricomycotina</taxon>
        <taxon>Agaricomycetes</taxon>
        <taxon>Gloeophyllales</taxon>
        <taxon>Gloeophyllaceae</taxon>
        <taxon>Neolentinus</taxon>
    </lineage>
</organism>
<feature type="region of interest" description="Disordered" evidence="1">
    <location>
        <begin position="28"/>
        <end position="47"/>
    </location>
</feature>
<evidence type="ECO:0000313" key="3">
    <source>
        <dbReference type="Proteomes" id="UP000076761"/>
    </source>
</evidence>
<gene>
    <name evidence="2" type="ORF">NEOLEDRAFT_652371</name>
</gene>
<dbReference type="AlphaFoldDB" id="A0A165QJQ1"/>
<sequence>MVISVYSPVRPSRLSQLTESDRALLNAITGPTPRVRGTDHGEERRDPEEGWVMINGSPLLEEELAECQFILESRSRRPSPLQRLLIWLRAKLRRTNHPRGAPVAESRNPWKFVNLRMPRVWRRGPGQYEYES</sequence>
<keyword evidence="3" id="KW-1185">Reference proteome</keyword>
<dbReference type="Proteomes" id="UP000076761">
    <property type="component" value="Unassembled WGS sequence"/>
</dbReference>
<feature type="compositionally biased region" description="Basic and acidic residues" evidence="1">
    <location>
        <begin position="36"/>
        <end position="47"/>
    </location>
</feature>
<accession>A0A165QJQ1</accession>
<name>A0A165QJQ1_9AGAM</name>
<proteinExistence type="predicted"/>
<evidence type="ECO:0000256" key="1">
    <source>
        <dbReference type="SAM" id="MobiDB-lite"/>
    </source>
</evidence>